<dbReference type="Proteomes" id="UP000175994">
    <property type="component" value="Unassembled WGS sequence"/>
</dbReference>
<gene>
    <name evidence="2" type="ORF">BTGOE4_09990</name>
    <name evidence="1" type="ORF">U2F49_29985</name>
</gene>
<proteinExistence type="predicted"/>
<reference evidence="1" key="2">
    <citation type="submission" date="2023-12" db="EMBL/GenBank/DDBJ databases">
        <title>Genome sequence of Bacillus thuringiensis strain SS10.</title>
        <authorList>
            <person name="Rouis S."/>
        </authorList>
    </citation>
    <scope>NUCLEOTIDE SEQUENCE</scope>
    <source>
        <strain evidence="1">SS10</strain>
    </source>
</reference>
<comment type="caution">
    <text evidence="2">The sequence shown here is derived from an EMBL/GenBank/DDBJ whole genome shotgun (WGS) entry which is preliminary data.</text>
</comment>
<dbReference type="EMBL" id="JAXOTW010000031">
    <property type="protein sequence ID" value="MDZ5480373.1"/>
    <property type="molecule type" value="Genomic_DNA"/>
</dbReference>
<evidence type="ECO:0000313" key="1">
    <source>
        <dbReference type="EMBL" id="MDZ5480373.1"/>
    </source>
</evidence>
<dbReference type="AlphaFoldDB" id="A0A9X5N9S9"/>
<dbReference type="EMBL" id="LXLI01000017">
    <property type="protein sequence ID" value="OFC94609.1"/>
    <property type="molecule type" value="Genomic_DNA"/>
</dbReference>
<organism evidence="2 3">
    <name type="scientific">Bacillus thuringiensis</name>
    <dbReference type="NCBI Taxonomy" id="1428"/>
    <lineage>
        <taxon>Bacteria</taxon>
        <taxon>Bacillati</taxon>
        <taxon>Bacillota</taxon>
        <taxon>Bacilli</taxon>
        <taxon>Bacillales</taxon>
        <taxon>Bacillaceae</taxon>
        <taxon>Bacillus</taxon>
        <taxon>Bacillus cereus group</taxon>
    </lineage>
</organism>
<dbReference type="RefSeq" id="WP_070183614.1">
    <property type="nucleotide sequence ID" value="NZ_JAXOTW010000031.1"/>
</dbReference>
<evidence type="ECO:0000313" key="2">
    <source>
        <dbReference type="EMBL" id="OFC94609.1"/>
    </source>
</evidence>
<protein>
    <submittedName>
        <fullName evidence="2">Uncharacterized protein</fullName>
    </submittedName>
</protein>
<dbReference type="Proteomes" id="UP001292252">
    <property type="component" value="Unassembled WGS sequence"/>
</dbReference>
<evidence type="ECO:0000313" key="3">
    <source>
        <dbReference type="Proteomes" id="UP000175994"/>
    </source>
</evidence>
<accession>A0A9X5N9S9</accession>
<sequence length="94" mass="10959">MSTAYDEVIMYEHYEIAEKNGISKENVYQRVKHYGWTIERAITTPIATQWLGKYKGFHKIALQNGISLNVFYARMRKGWELEDAATKLTGTNRN</sequence>
<name>A0A9X5N9S9_BACTU</name>
<reference evidence="2 3" key="1">
    <citation type="submission" date="2016-04" db="EMBL/GenBank/DDBJ databases">
        <title>Bacillus thuringiensis and Bacillus weihenstephanensis as novel biocontrol agents of wilt causing Verticillium species.</title>
        <authorList>
            <person name="Hollensteiner J."/>
            <person name="Wemheuer F."/>
            <person name="Harting R."/>
            <person name="Kolarzyk A."/>
            <person name="Diaz-Valerio S."/>
            <person name="Poehlein A."/>
            <person name="Brzuszkiewicz E."/>
            <person name="Nesemann K."/>
            <person name="Braus-Stromeyer S."/>
            <person name="Braus G."/>
            <person name="Daniel R."/>
            <person name="Liesegang H."/>
        </authorList>
    </citation>
    <scope>NUCLEOTIDE SEQUENCE [LARGE SCALE GENOMIC DNA]</scope>
    <source>
        <strain evidence="2 3">GOE4</strain>
    </source>
</reference>